<organism evidence="3 4">
    <name type="scientific">Pseudonocardia sediminis</name>
    <dbReference type="NCBI Taxonomy" id="1397368"/>
    <lineage>
        <taxon>Bacteria</taxon>
        <taxon>Bacillati</taxon>
        <taxon>Actinomycetota</taxon>
        <taxon>Actinomycetes</taxon>
        <taxon>Pseudonocardiales</taxon>
        <taxon>Pseudonocardiaceae</taxon>
        <taxon>Pseudonocardia</taxon>
    </lineage>
</organism>
<dbReference type="SUPFAM" id="SSF53448">
    <property type="entry name" value="Nucleotide-diphospho-sugar transferases"/>
    <property type="match status" value="1"/>
</dbReference>
<feature type="domain" description="Glycosyltransferase 2-like" evidence="2">
    <location>
        <begin position="15"/>
        <end position="179"/>
    </location>
</feature>
<evidence type="ECO:0000313" key="4">
    <source>
        <dbReference type="Proteomes" id="UP000291591"/>
    </source>
</evidence>
<sequence length="325" mass="34469">MTTPGPARPGVPAVSVCIPVYQGAALISRAVRSVLDQTFADFELVVRDNGCTDGTADVVASFEDPRIRLERADPTVTLAENWRLAVELARAPLVKIVCADDVLYPDCLAQQVAALGDDRFSLASGRVDMLDENGRVLVPGRGLRGLTGTRSSREVARRIVRHGGNPVGQPAAVTFRRAAYDAAGGFDGDKVFLMDIDLWARLLPHGALAGSRETVAGYRISAATVSGRAGRREFRAQRAFTAALAADPAWRVPRRDAVVGVLGAYAALARRHALVLATRLRNARPAPRRQSAGPARVPGSRADVLSPPRPPSGAAPDGRRASPPA</sequence>
<keyword evidence="4" id="KW-1185">Reference proteome</keyword>
<dbReference type="Gene3D" id="3.90.550.10">
    <property type="entry name" value="Spore Coat Polysaccharide Biosynthesis Protein SpsA, Chain A"/>
    <property type="match status" value="1"/>
</dbReference>
<comment type="caution">
    <text evidence="3">The sequence shown here is derived from an EMBL/GenBank/DDBJ whole genome shotgun (WGS) entry which is preliminary data.</text>
</comment>
<evidence type="ECO:0000256" key="1">
    <source>
        <dbReference type="SAM" id="MobiDB-lite"/>
    </source>
</evidence>
<proteinExistence type="predicted"/>
<feature type="region of interest" description="Disordered" evidence="1">
    <location>
        <begin position="283"/>
        <end position="325"/>
    </location>
</feature>
<dbReference type="InterPro" id="IPR001173">
    <property type="entry name" value="Glyco_trans_2-like"/>
</dbReference>
<dbReference type="PANTHER" id="PTHR43685">
    <property type="entry name" value="GLYCOSYLTRANSFERASE"/>
    <property type="match status" value="1"/>
</dbReference>
<dbReference type="RefSeq" id="WP_130289943.1">
    <property type="nucleotide sequence ID" value="NZ_SHKL01000001.1"/>
</dbReference>
<evidence type="ECO:0000259" key="2">
    <source>
        <dbReference type="Pfam" id="PF00535"/>
    </source>
</evidence>
<dbReference type="InterPro" id="IPR050834">
    <property type="entry name" value="Glycosyltransf_2"/>
</dbReference>
<reference evidence="3 4" key="1">
    <citation type="submission" date="2019-02" db="EMBL/GenBank/DDBJ databases">
        <title>Sequencing the genomes of 1000 actinobacteria strains.</title>
        <authorList>
            <person name="Klenk H.-P."/>
        </authorList>
    </citation>
    <scope>NUCLEOTIDE SEQUENCE [LARGE SCALE GENOMIC DNA]</scope>
    <source>
        <strain evidence="3 4">DSM 45779</strain>
    </source>
</reference>
<protein>
    <submittedName>
        <fullName evidence="3">Glycosyltransferase involved in cell wall biosynthesis</fullName>
    </submittedName>
</protein>
<name>A0A4Q7UUR0_PSEST</name>
<dbReference type="Pfam" id="PF00535">
    <property type="entry name" value="Glycos_transf_2"/>
    <property type="match status" value="1"/>
</dbReference>
<dbReference type="InterPro" id="IPR029044">
    <property type="entry name" value="Nucleotide-diphossugar_trans"/>
</dbReference>
<dbReference type="EMBL" id="SHKL01000001">
    <property type="protein sequence ID" value="RZT85496.1"/>
    <property type="molecule type" value="Genomic_DNA"/>
</dbReference>
<dbReference type="Proteomes" id="UP000291591">
    <property type="component" value="Unassembled WGS sequence"/>
</dbReference>
<dbReference type="GO" id="GO:0016740">
    <property type="term" value="F:transferase activity"/>
    <property type="evidence" value="ECO:0007669"/>
    <property type="project" value="UniProtKB-KW"/>
</dbReference>
<accession>A0A4Q7UUR0</accession>
<dbReference type="AlphaFoldDB" id="A0A4Q7UUR0"/>
<gene>
    <name evidence="3" type="ORF">EV383_2363</name>
</gene>
<evidence type="ECO:0000313" key="3">
    <source>
        <dbReference type="EMBL" id="RZT85496.1"/>
    </source>
</evidence>
<dbReference type="PANTHER" id="PTHR43685:SF11">
    <property type="entry name" value="GLYCOSYLTRANSFERASE TAGX-RELATED"/>
    <property type="match status" value="1"/>
</dbReference>
<keyword evidence="3" id="KW-0808">Transferase</keyword>
<dbReference type="OrthoDB" id="3177103at2"/>